<comment type="caution">
    <text evidence="2">The sequence shown here is derived from an EMBL/GenBank/DDBJ whole genome shotgun (WGS) entry which is preliminary data.</text>
</comment>
<dbReference type="GO" id="GO:0005829">
    <property type="term" value="C:cytosol"/>
    <property type="evidence" value="ECO:0007669"/>
    <property type="project" value="TreeGrafter"/>
</dbReference>
<reference evidence="2 3" key="1">
    <citation type="submission" date="2019-06" db="EMBL/GenBank/DDBJ databases">
        <title>New taxonomy in bacterial strain CC-CFT640, isolated from vineyard.</title>
        <authorList>
            <person name="Lin S.-Y."/>
            <person name="Tsai C.-F."/>
            <person name="Young C.-C."/>
        </authorList>
    </citation>
    <scope>NUCLEOTIDE SEQUENCE [LARGE SCALE GENOMIC DNA]</scope>
    <source>
        <strain evidence="2 3">CC-CFT640</strain>
    </source>
</reference>
<evidence type="ECO:0000313" key="3">
    <source>
        <dbReference type="Proteomes" id="UP000321638"/>
    </source>
</evidence>
<name>A0A5C8PK88_9HYPH</name>
<dbReference type="PANTHER" id="PTHR46832:SF1">
    <property type="entry name" value="5'-METHYLTHIOADENOSINE_S-ADENOSYLHOMOCYSTEINE NUCLEOSIDASE"/>
    <property type="match status" value="1"/>
</dbReference>
<dbReference type="OrthoDB" id="6677713at2"/>
<dbReference type="GO" id="GO:0019284">
    <property type="term" value="P:L-methionine salvage from S-adenosylmethionine"/>
    <property type="evidence" value="ECO:0007669"/>
    <property type="project" value="TreeGrafter"/>
</dbReference>
<dbReference type="AlphaFoldDB" id="A0A5C8PK88"/>
<dbReference type="Gene3D" id="3.40.50.1580">
    <property type="entry name" value="Nucleoside phosphorylase domain"/>
    <property type="match status" value="1"/>
</dbReference>
<dbReference type="PANTHER" id="PTHR46832">
    <property type="entry name" value="5'-METHYLTHIOADENOSINE/S-ADENOSYLHOMOCYSTEINE NUCLEOSIDASE"/>
    <property type="match status" value="1"/>
</dbReference>
<evidence type="ECO:0000259" key="1">
    <source>
        <dbReference type="Pfam" id="PF01048"/>
    </source>
</evidence>
<dbReference type="Proteomes" id="UP000321638">
    <property type="component" value="Unassembled WGS sequence"/>
</dbReference>
<keyword evidence="2" id="KW-0326">Glycosidase</keyword>
<dbReference type="InterPro" id="IPR035994">
    <property type="entry name" value="Nucleoside_phosphorylase_sf"/>
</dbReference>
<dbReference type="NCBIfam" id="NF004079">
    <property type="entry name" value="PRK05584.1"/>
    <property type="match status" value="1"/>
</dbReference>
<organism evidence="2 3">
    <name type="scientific">Vineibacter terrae</name>
    <dbReference type="NCBI Taxonomy" id="2586908"/>
    <lineage>
        <taxon>Bacteria</taxon>
        <taxon>Pseudomonadati</taxon>
        <taxon>Pseudomonadota</taxon>
        <taxon>Alphaproteobacteria</taxon>
        <taxon>Hyphomicrobiales</taxon>
        <taxon>Vineibacter</taxon>
    </lineage>
</organism>
<dbReference type="EC" id="3.2.2.9" evidence="2"/>
<dbReference type="CDD" id="cd09008">
    <property type="entry name" value="MTAN"/>
    <property type="match status" value="1"/>
</dbReference>
<protein>
    <submittedName>
        <fullName evidence="2">5'-methylthioadenosine/adenosylhomocysteine nucleosidase</fullName>
        <ecNumber evidence="2">3.2.2.9</ecNumber>
    </submittedName>
</protein>
<dbReference type="Pfam" id="PF01048">
    <property type="entry name" value="PNP_UDP_1"/>
    <property type="match status" value="1"/>
</dbReference>
<dbReference type="InterPro" id="IPR000845">
    <property type="entry name" value="Nucleoside_phosphorylase_d"/>
</dbReference>
<feature type="domain" description="Nucleoside phosphorylase" evidence="1">
    <location>
        <begin position="10"/>
        <end position="253"/>
    </location>
</feature>
<keyword evidence="3" id="KW-1185">Reference proteome</keyword>
<dbReference type="GO" id="GO:0008930">
    <property type="term" value="F:methylthioadenosine nucleosidase activity"/>
    <property type="evidence" value="ECO:0007669"/>
    <property type="project" value="TreeGrafter"/>
</dbReference>
<dbReference type="SUPFAM" id="SSF53167">
    <property type="entry name" value="Purine and uridine phosphorylases"/>
    <property type="match status" value="1"/>
</dbReference>
<dbReference type="GO" id="GO:0009116">
    <property type="term" value="P:nucleoside metabolic process"/>
    <property type="evidence" value="ECO:0007669"/>
    <property type="project" value="InterPro"/>
</dbReference>
<dbReference type="RefSeq" id="WP_147848568.1">
    <property type="nucleotide sequence ID" value="NZ_VDUZ01000022.1"/>
</dbReference>
<keyword evidence="2" id="KW-0378">Hydrolase</keyword>
<evidence type="ECO:0000313" key="2">
    <source>
        <dbReference type="EMBL" id="TXL73774.1"/>
    </source>
</evidence>
<accession>A0A5C8PK88</accession>
<sequence>MTPPSTTAPLGVLSAIPEELAQLDEAAGDTHRIGELAFTRGAIAGRSAVFVECGIGKVNAAIAATLLLTRFDCRALLFCGVAGGLDPAYGVGDVVIGARNLQHDYGTLVAGEIRTYQPGVPWLSGRDRTPGYDLPPDLLARLGTAAEALALPPLPAAVTGAAGRVPRVVLGTILSGDTFLNCDATRQRLHATFDAAAVEMEGGAVAQVCRRFGDVPFVNVRCLSDLAGASSHLDFRTFLPAAAHLAATVTRHAAAAL</sequence>
<proteinExistence type="predicted"/>
<dbReference type="EMBL" id="VDUZ01000022">
    <property type="protein sequence ID" value="TXL73774.1"/>
    <property type="molecule type" value="Genomic_DNA"/>
</dbReference>
<dbReference type="GO" id="GO:0008782">
    <property type="term" value="F:adenosylhomocysteine nucleosidase activity"/>
    <property type="evidence" value="ECO:0007669"/>
    <property type="project" value="UniProtKB-EC"/>
</dbReference>
<gene>
    <name evidence="2" type="ORF">FHP25_19125</name>
</gene>